<dbReference type="InterPro" id="IPR006070">
    <property type="entry name" value="Sua5-like_dom"/>
</dbReference>
<dbReference type="SUPFAM" id="SSF52788">
    <property type="entry name" value="Phosphotyrosine protein phosphatases I"/>
    <property type="match status" value="1"/>
</dbReference>
<keyword evidence="4" id="KW-0904">Protein phosphatase</keyword>
<protein>
    <recommendedName>
        <fullName evidence="2">protein-tyrosine-phosphatase</fullName>
        <ecNumber evidence="2">3.1.3.48</ecNumber>
    </recommendedName>
</protein>
<comment type="catalytic activity">
    <reaction evidence="5">
        <text>O-phospho-L-tyrosyl-[protein] + H2O = L-tyrosyl-[protein] + phosphate</text>
        <dbReference type="Rhea" id="RHEA:10684"/>
        <dbReference type="Rhea" id="RHEA-COMP:10136"/>
        <dbReference type="Rhea" id="RHEA-COMP:20101"/>
        <dbReference type="ChEBI" id="CHEBI:15377"/>
        <dbReference type="ChEBI" id="CHEBI:43474"/>
        <dbReference type="ChEBI" id="CHEBI:46858"/>
        <dbReference type="ChEBI" id="CHEBI:61978"/>
        <dbReference type="EC" id="3.1.3.48"/>
    </reaction>
</comment>
<keyword evidence="3 8" id="KW-0378">Hydrolase</keyword>
<dbReference type="OrthoDB" id="9784339at2"/>
<evidence type="ECO:0000256" key="5">
    <source>
        <dbReference type="ARBA" id="ARBA00051722"/>
    </source>
</evidence>
<evidence type="ECO:0000313" key="9">
    <source>
        <dbReference type="Proteomes" id="UP000317243"/>
    </source>
</evidence>
<dbReference type="PANTHER" id="PTHR11717:SF31">
    <property type="entry name" value="LOW MOLECULAR WEIGHT PROTEIN-TYROSINE-PHOSPHATASE ETP-RELATED"/>
    <property type="match status" value="1"/>
</dbReference>
<dbReference type="CDD" id="cd16344">
    <property type="entry name" value="LMWPAP"/>
    <property type="match status" value="1"/>
</dbReference>
<evidence type="ECO:0000313" key="8">
    <source>
        <dbReference type="EMBL" id="TWT56873.1"/>
    </source>
</evidence>
<dbReference type="AlphaFoldDB" id="A0A5C5X3S5"/>
<sequence length="362" mass="39208">MPQRIDLDRITSYDDVVRAVVAELDAGRLIAVPDEVGVLVLGKPEQSAAGELMGQLMSQIPIGIPFVALADASSADDCVEASSTTFEKLSRRCWPGPVILQVGGEEPERLTKNWHETYVAWGLSKHGRALSVPGNSFCRVLLENGTSPALGLLIPGSDKLPEDVHGVSVAVESSEPRYPEGPTVAAVKDGQFEIVRSGAVSQRVLDRMNGEVYLFICTGNTCRSPMAEGLFRKMLAEQLKCQEDELLDRGYTVVSAGLSAYPGAPAAPEAIELLKEVGVDLSSHESQPVTEELLFHSDHILAMTRHHLEAIVSAFPELEGKARLLSHEMRDVPDPIGGGPEEYSRCRSEIESCLQELLSKQS</sequence>
<evidence type="ECO:0000256" key="4">
    <source>
        <dbReference type="ARBA" id="ARBA00022912"/>
    </source>
</evidence>
<evidence type="ECO:0000256" key="6">
    <source>
        <dbReference type="PIRSR" id="PIRSR617867-1"/>
    </source>
</evidence>
<accession>A0A5C5X3S5</accession>
<feature type="active site" evidence="6">
    <location>
        <position position="223"/>
    </location>
</feature>
<dbReference type="EMBL" id="SIHI01000001">
    <property type="protein sequence ID" value="TWT56873.1"/>
    <property type="molecule type" value="Genomic_DNA"/>
</dbReference>
<dbReference type="SMART" id="SM00226">
    <property type="entry name" value="LMWPc"/>
    <property type="match status" value="1"/>
</dbReference>
<dbReference type="SUPFAM" id="SSF55821">
    <property type="entry name" value="YrdC/RibB"/>
    <property type="match status" value="1"/>
</dbReference>
<dbReference type="InterPro" id="IPR050438">
    <property type="entry name" value="LMW_PTPase"/>
</dbReference>
<dbReference type="PRINTS" id="PR00719">
    <property type="entry name" value="LMWPTPASE"/>
</dbReference>
<dbReference type="PANTHER" id="PTHR11717">
    <property type="entry name" value="LOW MOLECULAR WEIGHT PROTEIN TYROSINE PHOSPHATASE"/>
    <property type="match status" value="1"/>
</dbReference>
<keyword evidence="9" id="KW-1185">Reference proteome</keyword>
<dbReference type="Gene3D" id="3.90.870.10">
    <property type="entry name" value="DHBP synthase"/>
    <property type="match status" value="1"/>
</dbReference>
<dbReference type="Pfam" id="PF01451">
    <property type="entry name" value="LMWPc"/>
    <property type="match status" value="1"/>
</dbReference>
<organism evidence="8 9">
    <name type="scientific">Thalassoglobus neptunius</name>
    <dbReference type="NCBI Taxonomy" id="1938619"/>
    <lineage>
        <taxon>Bacteria</taxon>
        <taxon>Pseudomonadati</taxon>
        <taxon>Planctomycetota</taxon>
        <taxon>Planctomycetia</taxon>
        <taxon>Planctomycetales</taxon>
        <taxon>Planctomycetaceae</taxon>
        <taxon>Thalassoglobus</taxon>
    </lineage>
</organism>
<comment type="caution">
    <text evidence="8">The sequence shown here is derived from an EMBL/GenBank/DDBJ whole genome shotgun (WGS) entry which is preliminary data.</text>
</comment>
<dbReference type="GO" id="GO:0003725">
    <property type="term" value="F:double-stranded RNA binding"/>
    <property type="evidence" value="ECO:0007669"/>
    <property type="project" value="InterPro"/>
</dbReference>
<comment type="similarity">
    <text evidence="1">Belongs to the low molecular weight phosphotyrosine protein phosphatase family.</text>
</comment>
<feature type="domain" description="YrdC-like" evidence="7">
    <location>
        <begin position="14"/>
        <end position="200"/>
    </location>
</feature>
<dbReference type="PROSITE" id="PS51163">
    <property type="entry name" value="YRDC"/>
    <property type="match status" value="1"/>
</dbReference>
<dbReference type="GO" id="GO:0004725">
    <property type="term" value="F:protein tyrosine phosphatase activity"/>
    <property type="evidence" value="ECO:0007669"/>
    <property type="project" value="UniProtKB-EC"/>
</dbReference>
<gene>
    <name evidence="8" type="primary">ywlE</name>
    <name evidence="8" type="ORF">KOR42_02280</name>
</gene>
<dbReference type="InterPro" id="IPR017945">
    <property type="entry name" value="DHBP_synth_RibB-like_a/b_dom"/>
</dbReference>
<feature type="active site" description="Nucleophile" evidence="6">
    <location>
        <position position="217"/>
    </location>
</feature>
<dbReference type="RefSeq" id="WP_146506783.1">
    <property type="nucleotide sequence ID" value="NZ_SIHI01000001.1"/>
</dbReference>
<evidence type="ECO:0000256" key="3">
    <source>
        <dbReference type="ARBA" id="ARBA00022801"/>
    </source>
</evidence>
<proteinExistence type="inferred from homology"/>
<evidence type="ECO:0000259" key="7">
    <source>
        <dbReference type="PROSITE" id="PS51163"/>
    </source>
</evidence>
<dbReference type="Gene3D" id="3.40.50.2300">
    <property type="match status" value="1"/>
</dbReference>
<feature type="active site" description="Proton donor" evidence="6">
    <location>
        <position position="334"/>
    </location>
</feature>
<dbReference type="EC" id="3.1.3.48" evidence="2"/>
<evidence type="ECO:0000256" key="2">
    <source>
        <dbReference type="ARBA" id="ARBA00013064"/>
    </source>
</evidence>
<reference evidence="8 9" key="1">
    <citation type="submission" date="2019-02" db="EMBL/GenBank/DDBJ databases">
        <title>Deep-cultivation of Planctomycetes and their phenomic and genomic characterization uncovers novel biology.</title>
        <authorList>
            <person name="Wiegand S."/>
            <person name="Jogler M."/>
            <person name="Boedeker C."/>
            <person name="Pinto D."/>
            <person name="Vollmers J."/>
            <person name="Rivas-Marin E."/>
            <person name="Kohn T."/>
            <person name="Peeters S.H."/>
            <person name="Heuer A."/>
            <person name="Rast P."/>
            <person name="Oberbeckmann S."/>
            <person name="Bunk B."/>
            <person name="Jeske O."/>
            <person name="Meyerdierks A."/>
            <person name="Storesund J.E."/>
            <person name="Kallscheuer N."/>
            <person name="Luecker S."/>
            <person name="Lage O.M."/>
            <person name="Pohl T."/>
            <person name="Merkel B.J."/>
            <person name="Hornburger P."/>
            <person name="Mueller R.-W."/>
            <person name="Bruemmer F."/>
            <person name="Labrenz M."/>
            <person name="Spormann A.M."/>
            <person name="Op Den Camp H."/>
            <person name="Overmann J."/>
            <person name="Amann R."/>
            <person name="Jetten M.S.M."/>
            <person name="Mascher T."/>
            <person name="Medema M.H."/>
            <person name="Devos D.P."/>
            <person name="Kaster A.-K."/>
            <person name="Ovreas L."/>
            <person name="Rohde M."/>
            <person name="Galperin M.Y."/>
            <person name="Jogler C."/>
        </authorList>
    </citation>
    <scope>NUCLEOTIDE SEQUENCE [LARGE SCALE GENOMIC DNA]</scope>
    <source>
        <strain evidence="8 9">KOR42</strain>
    </source>
</reference>
<dbReference type="InterPro" id="IPR023485">
    <property type="entry name" value="Ptyr_pPase"/>
</dbReference>
<dbReference type="InterPro" id="IPR036196">
    <property type="entry name" value="Ptyr_pPase_sf"/>
</dbReference>
<evidence type="ECO:0000256" key="1">
    <source>
        <dbReference type="ARBA" id="ARBA00011063"/>
    </source>
</evidence>
<name>A0A5C5X3S5_9PLAN</name>
<dbReference type="Proteomes" id="UP000317243">
    <property type="component" value="Unassembled WGS sequence"/>
</dbReference>
<dbReference type="InterPro" id="IPR017867">
    <property type="entry name" value="Tyr_phospatase_low_mol_wt"/>
</dbReference>